<dbReference type="AlphaFoldDB" id="A0A151ZAC5"/>
<evidence type="ECO:0000256" key="7">
    <source>
        <dbReference type="ARBA" id="ARBA00023128"/>
    </source>
</evidence>
<keyword evidence="3 10" id="KW-0813">Transport</keyword>
<evidence type="ECO:0000256" key="8">
    <source>
        <dbReference type="ARBA" id="ARBA00023136"/>
    </source>
</evidence>
<evidence type="ECO:0000256" key="5">
    <source>
        <dbReference type="ARBA" id="ARBA00022737"/>
    </source>
</evidence>
<keyword evidence="7" id="KW-0496">Mitochondrion</keyword>
<keyword evidence="12" id="KW-1185">Reference proteome</keyword>
<dbReference type="Proteomes" id="UP000076078">
    <property type="component" value="Unassembled WGS sequence"/>
</dbReference>
<dbReference type="OMA" id="TFDCLNQ"/>
<dbReference type="PANTHER" id="PTHR45624">
    <property type="entry name" value="MITOCHONDRIAL BASIC AMINO ACIDS TRANSPORTER-RELATED"/>
    <property type="match status" value="1"/>
</dbReference>
<dbReference type="Gene3D" id="1.50.40.10">
    <property type="entry name" value="Mitochondrial carrier domain"/>
    <property type="match status" value="1"/>
</dbReference>
<accession>A0A151ZAC5</accession>
<evidence type="ECO:0000313" key="12">
    <source>
        <dbReference type="Proteomes" id="UP000076078"/>
    </source>
</evidence>
<dbReference type="InterPro" id="IPR018108">
    <property type="entry name" value="MCP_transmembrane"/>
</dbReference>
<organism evidence="11 12">
    <name type="scientific">Tieghemostelium lacteum</name>
    <name type="common">Slime mold</name>
    <name type="synonym">Dictyostelium lacteum</name>
    <dbReference type="NCBI Taxonomy" id="361077"/>
    <lineage>
        <taxon>Eukaryota</taxon>
        <taxon>Amoebozoa</taxon>
        <taxon>Evosea</taxon>
        <taxon>Eumycetozoa</taxon>
        <taxon>Dictyostelia</taxon>
        <taxon>Dictyosteliales</taxon>
        <taxon>Raperosteliaceae</taxon>
        <taxon>Tieghemostelium</taxon>
    </lineage>
</organism>
<dbReference type="EMBL" id="LODT01000035">
    <property type="protein sequence ID" value="KYQ90883.1"/>
    <property type="molecule type" value="Genomic_DNA"/>
</dbReference>
<comment type="caution">
    <text evidence="11">The sequence shown here is derived from an EMBL/GenBank/DDBJ whole genome shotgun (WGS) entry which is preliminary data.</text>
</comment>
<evidence type="ECO:0000256" key="6">
    <source>
        <dbReference type="ARBA" id="ARBA00022989"/>
    </source>
</evidence>
<evidence type="ECO:0000256" key="1">
    <source>
        <dbReference type="ARBA" id="ARBA00004225"/>
    </source>
</evidence>
<feature type="repeat" description="Solcar" evidence="9">
    <location>
        <begin position="40"/>
        <end position="125"/>
    </location>
</feature>
<proteinExistence type="inferred from homology"/>
<evidence type="ECO:0000313" key="11">
    <source>
        <dbReference type="EMBL" id="KYQ90883.1"/>
    </source>
</evidence>
<dbReference type="InterPro" id="IPR023395">
    <property type="entry name" value="MCP_dom_sf"/>
</dbReference>
<evidence type="ECO:0000256" key="2">
    <source>
        <dbReference type="ARBA" id="ARBA00006375"/>
    </source>
</evidence>
<evidence type="ECO:0000256" key="9">
    <source>
        <dbReference type="PROSITE-ProRule" id="PRU00282"/>
    </source>
</evidence>
<keyword evidence="6" id="KW-1133">Transmembrane helix</keyword>
<dbReference type="InterPro" id="IPR050567">
    <property type="entry name" value="Mitochondrial_Carrier"/>
</dbReference>
<feature type="repeat" description="Solcar" evidence="9">
    <location>
        <begin position="248"/>
        <end position="334"/>
    </location>
</feature>
<dbReference type="PROSITE" id="PS50920">
    <property type="entry name" value="SOLCAR"/>
    <property type="match status" value="3"/>
</dbReference>
<protein>
    <submittedName>
        <fullName evidence="11">Mitochondrial substrate carrier family protein</fullName>
    </submittedName>
</protein>
<feature type="repeat" description="Solcar" evidence="9">
    <location>
        <begin position="134"/>
        <end position="221"/>
    </location>
</feature>
<dbReference type="OrthoDB" id="193856at2759"/>
<comment type="subcellular location">
    <subcellularLocation>
        <location evidence="1">Mitochondrion membrane</location>
        <topology evidence="1">Multi-pass membrane protein</topology>
    </subcellularLocation>
</comment>
<keyword evidence="4 9" id="KW-0812">Transmembrane</keyword>
<dbReference type="STRING" id="361077.A0A151ZAC5"/>
<dbReference type="GO" id="GO:0000064">
    <property type="term" value="F:L-ornithine transmembrane transporter activity"/>
    <property type="evidence" value="ECO:0007669"/>
    <property type="project" value="TreeGrafter"/>
</dbReference>
<keyword evidence="5" id="KW-0677">Repeat</keyword>
<name>A0A151ZAC5_TIELA</name>
<reference evidence="11 12" key="1">
    <citation type="submission" date="2015-12" db="EMBL/GenBank/DDBJ databases">
        <title>Dictyostelia acquired genes for synthesis and detection of signals that induce cell-type specialization by lateral gene transfer from prokaryotes.</title>
        <authorList>
            <person name="Gloeckner G."/>
            <person name="Schaap P."/>
        </authorList>
    </citation>
    <scope>NUCLEOTIDE SEQUENCE [LARGE SCALE GENOMIC DNA]</scope>
    <source>
        <strain evidence="11 12">TK</strain>
    </source>
</reference>
<comment type="similarity">
    <text evidence="2 10">Belongs to the mitochondrial carrier (TC 2.A.29) family.</text>
</comment>
<dbReference type="GO" id="GO:1990575">
    <property type="term" value="P:mitochondrial L-ornithine transmembrane transport"/>
    <property type="evidence" value="ECO:0007669"/>
    <property type="project" value="TreeGrafter"/>
</dbReference>
<dbReference type="InterPro" id="IPR002067">
    <property type="entry name" value="MCP"/>
</dbReference>
<dbReference type="PANTHER" id="PTHR45624:SF12">
    <property type="entry name" value="MITOCHONDRIAL ORNITHINE TRANSPORTER 1"/>
    <property type="match status" value="1"/>
</dbReference>
<dbReference type="Pfam" id="PF00153">
    <property type="entry name" value="Mito_carr"/>
    <property type="match status" value="3"/>
</dbReference>
<dbReference type="SUPFAM" id="SSF103506">
    <property type="entry name" value="Mitochondrial carrier"/>
    <property type="match status" value="1"/>
</dbReference>
<evidence type="ECO:0000256" key="4">
    <source>
        <dbReference type="ARBA" id="ARBA00022692"/>
    </source>
</evidence>
<evidence type="ECO:0000256" key="3">
    <source>
        <dbReference type="ARBA" id="ARBA00022448"/>
    </source>
</evidence>
<dbReference type="PRINTS" id="PR00926">
    <property type="entry name" value="MITOCARRIER"/>
</dbReference>
<dbReference type="InParanoid" id="A0A151ZAC5"/>
<dbReference type="GO" id="GO:0031966">
    <property type="term" value="C:mitochondrial membrane"/>
    <property type="evidence" value="ECO:0007669"/>
    <property type="project" value="UniProtKB-SubCell"/>
</dbReference>
<evidence type="ECO:0000256" key="10">
    <source>
        <dbReference type="RuleBase" id="RU000488"/>
    </source>
</evidence>
<keyword evidence="8 9" id="KW-0472">Membrane</keyword>
<gene>
    <name evidence="11" type="ORF">DLAC_07754</name>
</gene>
<sequence>MSNNKNENTNIQHTVKETEKDAFSGALAGLTRSFVRAVAQFGRSSIVKGGVSALFEETASYPLDLIKSKMQTSTSTTNMSVGSALKDIYKTQGVMGLFKGLSSPLVASAIIGSTQFGVFEGTYDILLHRQWIHSETVNLVVAGAASGFVQSFIATPVDVIKIRMQLQGGDHGHSGSNIQTAKSIVSEAGYRGLYRGLGATMYRDVPGLAVFFTSYEMLKRQLGVTGGHGGGSSSGVEHSTEEDIGSSGGFLKILASGGLAGVLYHSSTHMFDVCKTLIQSDIKREKYQGTFDCLKKVYQTYGVRGLFKGFQPTVMKSFLSNAVGFYVYELIKHI</sequence>